<feature type="domain" description="RRP12 N-terminal HEAT" evidence="6">
    <location>
        <begin position="13"/>
        <end position="228"/>
    </location>
</feature>
<evidence type="ECO:0000256" key="4">
    <source>
        <dbReference type="SAM" id="MobiDB-lite"/>
    </source>
</evidence>
<dbReference type="InterPro" id="IPR016024">
    <property type="entry name" value="ARM-type_fold"/>
</dbReference>
<evidence type="ECO:0000259" key="5">
    <source>
        <dbReference type="Pfam" id="PF08161"/>
    </source>
</evidence>
<feature type="compositionally biased region" description="Basic residues" evidence="4">
    <location>
        <begin position="1230"/>
        <end position="1242"/>
    </location>
</feature>
<evidence type="ECO:0000256" key="2">
    <source>
        <dbReference type="ARBA" id="ARBA00007690"/>
    </source>
</evidence>
<keyword evidence="3" id="KW-0539">Nucleus</keyword>
<dbReference type="EMBL" id="JBBBZM010000017">
    <property type="protein sequence ID" value="KAL0638835.1"/>
    <property type="molecule type" value="Genomic_DNA"/>
</dbReference>
<feature type="region of interest" description="Disordered" evidence="4">
    <location>
        <begin position="1002"/>
        <end position="1242"/>
    </location>
</feature>
<evidence type="ECO:0000259" key="6">
    <source>
        <dbReference type="Pfam" id="PF25772"/>
    </source>
</evidence>
<feature type="domain" description="RRP12 HEAT" evidence="5">
    <location>
        <begin position="339"/>
        <end position="632"/>
    </location>
</feature>
<comment type="subcellular location">
    <subcellularLocation>
        <location evidence="1">Nucleus</location>
    </subcellularLocation>
</comment>
<evidence type="ECO:0000256" key="3">
    <source>
        <dbReference type="ARBA" id="ARBA00023242"/>
    </source>
</evidence>
<dbReference type="InterPro" id="IPR011989">
    <property type="entry name" value="ARM-like"/>
</dbReference>
<feature type="compositionally biased region" description="Acidic residues" evidence="4">
    <location>
        <begin position="1071"/>
        <end position="1080"/>
    </location>
</feature>
<feature type="compositionally biased region" description="Basic residues" evidence="4">
    <location>
        <begin position="1162"/>
        <end position="1173"/>
    </location>
</feature>
<accession>A0ABR3GSF6</accession>
<dbReference type="InterPro" id="IPR012978">
    <property type="entry name" value="HEAT_RRP12"/>
</dbReference>
<reference evidence="7 8" key="1">
    <citation type="submission" date="2024-02" db="EMBL/GenBank/DDBJ databases">
        <title>Discinaceae phylogenomics.</title>
        <authorList>
            <person name="Dirks A.C."/>
            <person name="James T.Y."/>
        </authorList>
    </citation>
    <scope>NUCLEOTIDE SEQUENCE [LARGE SCALE GENOMIC DNA]</scope>
    <source>
        <strain evidence="7 8">ACD0624</strain>
    </source>
</reference>
<proteinExistence type="inferred from homology"/>
<name>A0ABR3GSF6_9PEZI</name>
<feature type="compositionally biased region" description="Basic and acidic residues" evidence="4">
    <location>
        <begin position="674"/>
        <end position="691"/>
    </location>
</feature>
<protein>
    <submittedName>
        <fullName evidence="7">Pre-rRNA processing protein</fullName>
    </submittedName>
</protein>
<comment type="similarity">
    <text evidence="2">Belongs to the RRP12 family.</text>
</comment>
<feature type="compositionally biased region" description="Acidic residues" evidence="4">
    <location>
        <begin position="1178"/>
        <end position="1189"/>
    </location>
</feature>
<gene>
    <name evidence="7" type="primary">RRP12</name>
    <name evidence="7" type="ORF">Q9L58_002065</name>
</gene>
<evidence type="ECO:0000313" key="7">
    <source>
        <dbReference type="EMBL" id="KAL0638835.1"/>
    </source>
</evidence>
<organism evidence="7 8">
    <name type="scientific">Discina gigas</name>
    <dbReference type="NCBI Taxonomy" id="1032678"/>
    <lineage>
        <taxon>Eukaryota</taxon>
        <taxon>Fungi</taxon>
        <taxon>Dikarya</taxon>
        <taxon>Ascomycota</taxon>
        <taxon>Pezizomycotina</taxon>
        <taxon>Pezizomycetes</taxon>
        <taxon>Pezizales</taxon>
        <taxon>Discinaceae</taxon>
        <taxon>Discina</taxon>
    </lineage>
</organism>
<dbReference type="PANTHER" id="PTHR48287:SF1">
    <property type="entry name" value="ARM REPEAT SUPERFAMILY PROTEIN"/>
    <property type="match status" value="1"/>
</dbReference>
<dbReference type="InterPro" id="IPR057860">
    <property type="entry name" value="HEAT_RRP12_N"/>
</dbReference>
<evidence type="ECO:0000256" key="1">
    <source>
        <dbReference type="ARBA" id="ARBA00004123"/>
    </source>
</evidence>
<comment type="caution">
    <text evidence="7">The sequence shown here is derived from an EMBL/GenBank/DDBJ whole genome shotgun (WGS) entry which is preliminary data.</text>
</comment>
<dbReference type="InterPro" id="IPR052087">
    <property type="entry name" value="RRP12"/>
</dbReference>
<keyword evidence="8" id="KW-1185">Reference proteome</keyword>
<sequence>MSSLEAKLEKIRSPNLQNQKQVAVVLSAVENILRDQNTETTPTAYFAALLSLLQQAISSSTILSKDLAASTVYLLDIVTPFAPAPLLRSRFSQILTHLVPALTHREAEAALLRSSIGCLESLLIAQDGTSWAILQKDIGPRRALAGLLNLGLDERPKVRKRAQEAITKVLKNPPTSPSLDHPAADMCAAVTLSSVIELARNQEGQRGKKSGEHDPRLIHSLQLIKAVCAAGGWPSKRIEGLCEVLLGIAKSSNEFLMMAAFGVFEEVFASLVDEPASAKLPGVLAAISELRPSQNDSQLLPPWLAVVARGHEIYAQVDPDVALTTLPSLFTLIAAFLESPAYNIRTSASQCLVSLATTVIPDSALLDITRSTEKIFSEISKTTTDLLSVRYQGAWKEVFDILSALLDKLQWRSTPLLNDAIKLIGNLRSNEGFQGKKEADEVLGRAVCAMGPDTVLAILPLNLAAPKPGAPGRAWMLPILRVSVVNAPLAHFRTFFVPLSEGFFQRVVDAGEGEKTVEVKIFETLVGQIWSLFPGYCDLPSDLVTAFDQTFAELLANVLYQKIELRSDICKGLQNLVDSNKAILEAEPGEDGDEDLVLQHRVTKSQAAANIEHLASFSGNLLAVLFNVYSTTLPQYRGFILKCLNSFLSITPHPELMATFTKVTTMLESALAESTKKTPTEKSKEKSKKDRMPPMAHTLMDLVIAITPYLPSDSHQALFLIFAATVNKSEDPQLQKKAYKVVPRLAETEEGRKALEGKSEALQKFLIEAAEKATPPARRDRLVALSQLVEFLPQEDLHFIPSILSEVVISAKEVNEKARTAAFDLLVLMGEKMKEGGTVINSKVAHMPADAPNVEATLDEYVTMVSAGLAGSTPHMISASITALTRILYQFKDDIKPELVNEMVSTLDLFLTSKNREIVRSVLGFVKVCIISLPKETMLPRFGTLVPNLMVWSHEHKAHFKAKVKHIIERMIRRFGYDAVERFVPEDDKKLVVNIRKTRDRRKRQKDAAATEGGDEDEEEVKVSKKRQSKFASEFEEAIYGSESEADSDSETEAARPKKGKRGSKGAETFIVEDEDEPLDLLDRKSLGNISSTRPQRTRIGDLKKPNALKPKTNADGKLVLGTNDDDNYEKNGGDEDVDMASGAGGVNAYVEAITGKDSFKRGQRNRVKFSNKRSRDDEGDEDMGDDDHTDGATSAGYSSGGKRAKNGKKEMSGRDGLGVKKGVKEGRVRKGQGQKRGGRGK</sequence>
<feature type="region of interest" description="Disordered" evidence="4">
    <location>
        <begin position="671"/>
        <end position="691"/>
    </location>
</feature>
<dbReference type="PANTHER" id="PTHR48287">
    <property type="entry name" value="ARM REPEAT SUPERFAMILY PROTEIN"/>
    <property type="match status" value="1"/>
</dbReference>
<dbReference type="Proteomes" id="UP001447188">
    <property type="component" value="Unassembled WGS sequence"/>
</dbReference>
<dbReference type="Pfam" id="PF25772">
    <property type="entry name" value="HEAT_RRP12_N"/>
    <property type="match status" value="1"/>
</dbReference>
<dbReference type="Gene3D" id="1.25.10.10">
    <property type="entry name" value="Leucine-rich Repeat Variant"/>
    <property type="match status" value="2"/>
</dbReference>
<dbReference type="SUPFAM" id="SSF48371">
    <property type="entry name" value="ARM repeat"/>
    <property type="match status" value="1"/>
</dbReference>
<dbReference type="Pfam" id="PF08161">
    <property type="entry name" value="RRP12_HEAT"/>
    <property type="match status" value="1"/>
</dbReference>
<evidence type="ECO:0000313" key="8">
    <source>
        <dbReference type="Proteomes" id="UP001447188"/>
    </source>
</evidence>